<dbReference type="GeneID" id="87107026"/>
<dbReference type="KEGG" id="mpg:Theba_1219"/>
<dbReference type="HOGENOM" id="CLU_796466_0_0_0"/>
<organism evidence="1 2">
    <name type="scientific">Mesotoga prima MesG1.Ag.4.2</name>
    <dbReference type="NCBI Taxonomy" id="660470"/>
    <lineage>
        <taxon>Bacteria</taxon>
        <taxon>Thermotogati</taxon>
        <taxon>Thermotogota</taxon>
        <taxon>Thermotogae</taxon>
        <taxon>Kosmotogales</taxon>
        <taxon>Kosmotogaceae</taxon>
        <taxon>Mesotoga</taxon>
    </lineage>
</organism>
<dbReference type="RefSeq" id="WP_014730900.1">
    <property type="nucleotide sequence ID" value="NC_017934.1"/>
</dbReference>
<protein>
    <submittedName>
        <fullName evidence="1">Uncharacterized protein</fullName>
    </submittedName>
</protein>
<accession>I2F4R0</accession>
<evidence type="ECO:0000313" key="2">
    <source>
        <dbReference type="Proteomes" id="UP000002881"/>
    </source>
</evidence>
<keyword evidence="2" id="KW-1185">Reference proteome</keyword>
<proteinExistence type="predicted"/>
<dbReference type="Proteomes" id="UP000002881">
    <property type="component" value="Chromosome"/>
</dbReference>
<evidence type="ECO:0000313" key="1">
    <source>
        <dbReference type="EMBL" id="AFK06913.1"/>
    </source>
</evidence>
<dbReference type="EMBL" id="CP003532">
    <property type="protein sequence ID" value="AFK06913.1"/>
    <property type="molecule type" value="Genomic_DNA"/>
</dbReference>
<dbReference type="SUPFAM" id="SSF46785">
    <property type="entry name" value="Winged helix' DNA-binding domain"/>
    <property type="match status" value="1"/>
</dbReference>
<sequence length="348" mass="39599">MVNFVLDKGRGAELLLSLFRLNNHEKLTPNDGESLEALSDWVFKARLSLTEETLTSLARLFSWEAFFGLKIIPYFFLEGSPTPSGLLKMIERISPERLLSMFLSNDFMPLEKKNDVFLKSLEENEKGALEYVSSIPWLLSSDRYEAFQMLMDQAKTHESFLELLRFAEKEIASMVELENLVNYGEEILLKNTERFEGWFLPFLLDIEPSSLSDKMIRLHVSAFLGGSVITVEVPEKNSVISLIGVDRVRKRSLSYEKRSAAGVISELSDQNSLRILKIVMRSRQCIDEIAFSSGVHRHEVIEVLAALCRQGLVIPEIHEKELTFTSEERLIDSALEEVRKGIMEGAGD</sequence>
<dbReference type="AlphaFoldDB" id="I2F4R0"/>
<reference evidence="1 2" key="1">
    <citation type="journal article" date="2012" name="Genome Biol. Evol.">
        <title>Genome Sequence of the Mesophilic Thermotogales Bacterium Mesotoga prima MesG1.Ag.4.2 Reveals the Largest Thermotogales Genome To Date.</title>
        <authorList>
            <person name="Zhaxybayeva O."/>
            <person name="Swithers K.S."/>
            <person name="Foght J."/>
            <person name="Green A.G."/>
            <person name="Bruce D."/>
            <person name="Detter C."/>
            <person name="Han S."/>
            <person name="Teshima H."/>
            <person name="Han J."/>
            <person name="Woyke T."/>
            <person name="Pitluck S."/>
            <person name="Nolan M."/>
            <person name="Ivanova N."/>
            <person name="Pati A."/>
            <person name="Land M.L."/>
            <person name="Dlutek M."/>
            <person name="Doolittle W.F."/>
            <person name="Noll K.M."/>
            <person name="Nesbo C.L."/>
        </authorList>
    </citation>
    <scope>NUCLEOTIDE SEQUENCE [LARGE SCALE GENOMIC DNA]</scope>
    <source>
        <strain evidence="2">mesG1.Ag.4.2</strain>
    </source>
</reference>
<dbReference type="InterPro" id="IPR036390">
    <property type="entry name" value="WH_DNA-bd_sf"/>
</dbReference>
<name>I2F4R0_9BACT</name>
<gene>
    <name evidence="1" type="ORF">Theba_1219</name>
</gene>